<comment type="caution">
    <text evidence="2">The sequence shown here is derived from an EMBL/GenBank/DDBJ whole genome shotgun (WGS) entry which is preliminary data.</text>
</comment>
<name>A0A0M9G0W2_LEPPY</name>
<keyword evidence="1" id="KW-1133">Transmembrane helix</keyword>
<evidence type="ECO:0000256" key="1">
    <source>
        <dbReference type="SAM" id="Phobius"/>
    </source>
</evidence>
<protein>
    <submittedName>
        <fullName evidence="2">Uncharacterized protein</fullName>
    </submittedName>
</protein>
<reference evidence="2 3" key="1">
    <citation type="submission" date="2015-07" db="EMBL/GenBank/DDBJ databases">
        <title>High-quality genome of monoxenous trypanosomatid Leptomonas pyrrhocoris.</title>
        <authorList>
            <person name="Flegontov P."/>
            <person name="Butenko A."/>
            <person name="Firsov S."/>
            <person name="Vlcek C."/>
            <person name="Logacheva M.D."/>
            <person name="Field M."/>
            <person name="Filatov D."/>
            <person name="Flegontova O."/>
            <person name="Gerasimov E."/>
            <person name="Jackson A.P."/>
            <person name="Kelly S."/>
            <person name="Opperdoes F."/>
            <person name="O'Reilly A."/>
            <person name="Votypka J."/>
            <person name="Yurchenko V."/>
            <person name="Lukes J."/>
        </authorList>
    </citation>
    <scope>NUCLEOTIDE SEQUENCE [LARGE SCALE GENOMIC DNA]</scope>
    <source>
        <strain evidence="2">H10</strain>
    </source>
</reference>
<accession>A0A0M9G0W2</accession>
<organism evidence="2 3">
    <name type="scientific">Leptomonas pyrrhocoris</name>
    <name type="common">Firebug parasite</name>
    <dbReference type="NCBI Taxonomy" id="157538"/>
    <lineage>
        <taxon>Eukaryota</taxon>
        <taxon>Discoba</taxon>
        <taxon>Euglenozoa</taxon>
        <taxon>Kinetoplastea</taxon>
        <taxon>Metakinetoplastina</taxon>
        <taxon>Trypanosomatida</taxon>
        <taxon>Trypanosomatidae</taxon>
        <taxon>Leishmaniinae</taxon>
        <taxon>Leptomonas</taxon>
    </lineage>
</organism>
<dbReference type="GeneID" id="26905260"/>
<keyword evidence="1" id="KW-0812">Transmembrane</keyword>
<keyword evidence="1" id="KW-0472">Membrane</keyword>
<evidence type="ECO:0000313" key="3">
    <source>
        <dbReference type="Proteomes" id="UP000037923"/>
    </source>
</evidence>
<feature type="transmembrane region" description="Helical" evidence="1">
    <location>
        <begin position="92"/>
        <end position="109"/>
    </location>
</feature>
<keyword evidence="3" id="KW-1185">Reference proteome</keyword>
<evidence type="ECO:0000313" key="2">
    <source>
        <dbReference type="EMBL" id="KPA79906.1"/>
    </source>
</evidence>
<gene>
    <name evidence="2" type="ORF">ABB37_04969</name>
</gene>
<dbReference type="VEuPathDB" id="TriTrypDB:LpyrH10_09_0690"/>
<dbReference type="AlphaFoldDB" id="A0A0M9G0W2"/>
<sequence>MMSSTSRTQQGTLRSHVLHISQDGNTRRYGAFVFPPSLCSRFLSSVGTRCTCGFDSGAFRFLFFFLVMSCCKRDPLFCFFLFSLFTQRNTNIPRPRLLLLLLLLLFFVLP</sequence>
<dbReference type="RefSeq" id="XP_015658345.1">
    <property type="nucleotide sequence ID" value="XM_015802829.1"/>
</dbReference>
<proteinExistence type="predicted"/>
<dbReference type="EMBL" id="LGTL01000009">
    <property type="protein sequence ID" value="KPA79906.1"/>
    <property type="molecule type" value="Genomic_DNA"/>
</dbReference>
<dbReference type="Proteomes" id="UP000037923">
    <property type="component" value="Unassembled WGS sequence"/>
</dbReference>